<feature type="region of interest" description="Disordered" evidence="1">
    <location>
        <begin position="373"/>
        <end position="393"/>
    </location>
</feature>
<feature type="region of interest" description="Disordered" evidence="1">
    <location>
        <begin position="221"/>
        <end position="280"/>
    </location>
</feature>
<feature type="region of interest" description="Disordered" evidence="1">
    <location>
        <begin position="484"/>
        <end position="506"/>
    </location>
</feature>
<feature type="compositionally biased region" description="Polar residues" evidence="1">
    <location>
        <begin position="65"/>
        <end position="84"/>
    </location>
</feature>
<dbReference type="InterPro" id="IPR041498">
    <property type="entry name" value="Big_6"/>
</dbReference>
<dbReference type="InterPro" id="IPR036779">
    <property type="entry name" value="LysM_dom_sf"/>
</dbReference>
<evidence type="ECO:0000256" key="2">
    <source>
        <dbReference type="SAM" id="Phobius"/>
    </source>
</evidence>
<dbReference type="Pfam" id="PF01476">
    <property type="entry name" value="LysM"/>
    <property type="match status" value="1"/>
</dbReference>
<comment type="caution">
    <text evidence="4">The sequence shown here is derived from an EMBL/GenBank/DDBJ whole genome shotgun (WGS) entry which is preliminary data.</text>
</comment>
<evidence type="ECO:0000259" key="3">
    <source>
        <dbReference type="PROSITE" id="PS51782"/>
    </source>
</evidence>
<dbReference type="Pfam" id="PF17936">
    <property type="entry name" value="Big_6"/>
    <property type="match status" value="1"/>
</dbReference>
<dbReference type="PANTHER" id="PTHR34700">
    <property type="entry name" value="POTASSIUM BINDING PROTEIN KBP"/>
    <property type="match status" value="1"/>
</dbReference>
<feature type="compositionally biased region" description="Low complexity" evidence="1">
    <location>
        <begin position="228"/>
        <end position="280"/>
    </location>
</feature>
<feature type="transmembrane region" description="Helical" evidence="2">
    <location>
        <begin position="12"/>
        <end position="33"/>
    </location>
</feature>
<dbReference type="RefSeq" id="WP_189501419.1">
    <property type="nucleotide sequence ID" value="NZ_BMZQ01000001.1"/>
</dbReference>
<keyword evidence="2" id="KW-1133">Transmembrane helix</keyword>
<evidence type="ECO:0000313" key="4">
    <source>
        <dbReference type="EMBL" id="GHD06904.1"/>
    </source>
</evidence>
<dbReference type="PROSITE" id="PS51782">
    <property type="entry name" value="LYSM"/>
    <property type="match status" value="1"/>
</dbReference>
<dbReference type="InterPro" id="IPR018392">
    <property type="entry name" value="LysM"/>
</dbReference>
<feature type="compositionally biased region" description="Low complexity" evidence="1">
    <location>
        <begin position="41"/>
        <end position="51"/>
    </location>
</feature>
<keyword evidence="2" id="KW-0472">Membrane</keyword>
<keyword evidence="5" id="KW-1185">Reference proteome</keyword>
<sequence length="506" mass="51315">MGLEIAVTPARVVLFLIGLFFAGGLVAYGSGAFDSQQAQPQTAAAITSTPVPATPAPTTPKPAVQPQSQAAIPSSITGQPNSVAQQSAALENTKAALEEAKSTRSDRVTPSFDILRVEADGSTVVAGRAKPGADVEIVSDGTVLGQTKVSPNGDFAIALESPLRAGDHTLVLRSKGEGGSASSTEMAIVSVPADKKGQVLAMVQEPGQPSRLISLPEADETTNKPAMSDQPSTSATASTTAPAQDNQAPAAASQPAANTQTAAVSGQAPAPAAQQDGNANTAPTVEAVEIEGSMIYVAGRSAPGAKLRAYANDDFLGEATASPDGQFLVEAKRDLAVGKYTIRIDAIGADGATVTQRAAVPFEREAGEAVAAVAPTQESAAPSSDATAAASALPPAATSPAAASASTTPTASAAADPAAAAVQTTAPALQTAKGAVIIRRGDSLWRISKRAYGRGVRYSTIYLANQDQIQNPNRIWPGQIFHMPDSTTEGEKADMTQLGDQATTRD</sequence>
<feature type="region of interest" description="Disordered" evidence="1">
    <location>
        <begin position="41"/>
        <end position="84"/>
    </location>
</feature>
<gene>
    <name evidence="4" type="ORF">GCM10016234_04720</name>
</gene>
<organism evidence="4 5">
    <name type="scientific">Tianweitania populi</name>
    <dbReference type="NCBI Taxonomy" id="1607949"/>
    <lineage>
        <taxon>Bacteria</taxon>
        <taxon>Pseudomonadati</taxon>
        <taxon>Pseudomonadota</taxon>
        <taxon>Alphaproteobacteria</taxon>
        <taxon>Hyphomicrobiales</taxon>
        <taxon>Phyllobacteriaceae</taxon>
        <taxon>Tianweitania</taxon>
    </lineage>
</organism>
<keyword evidence="2" id="KW-0812">Transmembrane</keyword>
<accession>A0A8J3DRX7</accession>
<dbReference type="Gene3D" id="2.60.40.10">
    <property type="entry name" value="Immunoglobulins"/>
    <property type="match status" value="1"/>
</dbReference>
<name>A0A8J3DRX7_9HYPH</name>
<dbReference type="Proteomes" id="UP000630142">
    <property type="component" value="Unassembled WGS sequence"/>
</dbReference>
<evidence type="ECO:0000313" key="5">
    <source>
        <dbReference type="Proteomes" id="UP000630142"/>
    </source>
</evidence>
<reference evidence="4" key="2">
    <citation type="submission" date="2020-09" db="EMBL/GenBank/DDBJ databases">
        <authorList>
            <person name="Sun Q."/>
            <person name="Kim S."/>
        </authorList>
    </citation>
    <scope>NUCLEOTIDE SEQUENCE</scope>
    <source>
        <strain evidence="4">KCTC 42249</strain>
    </source>
</reference>
<dbReference type="CDD" id="cd00118">
    <property type="entry name" value="LysM"/>
    <property type="match status" value="1"/>
</dbReference>
<dbReference type="InterPro" id="IPR052196">
    <property type="entry name" value="Bact_Kbp"/>
</dbReference>
<reference evidence="4" key="1">
    <citation type="journal article" date="2014" name="Int. J. Syst. Evol. Microbiol.">
        <title>Complete genome sequence of Corynebacterium casei LMG S-19264T (=DSM 44701T), isolated from a smear-ripened cheese.</title>
        <authorList>
            <consortium name="US DOE Joint Genome Institute (JGI-PGF)"/>
            <person name="Walter F."/>
            <person name="Albersmeier A."/>
            <person name="Kalinowski J."/>
            <person name="Ruckert C."/>
        </authorList>
    </citation>
    <scope>NUCLEOTIDE SEQUENCE</scope>
    <source>
        <strain evidence="4">KCTC 42249</strain>
    </source>
</reference>
<dbReference type="Gene3D" id="3.10.350.10">
    <property type="entry name" value="LysM domain"/>
    <property type="match status" value="1"/>
</dbReference>
<dbReference type="InterPro" id="IPR013783">
    <property type="entry name" value="Ig-like_fold"/>
</dbReference>
<dbReference type="PANTHER" id="PTHR34700:SF4">
    <property type="entry name" value="PHAGE-LIKE ELEMENT PBSX PROTEIN XKDP"/>
    <property type="match status" value="1"/>
</dbReference>
<dbReference type="EMBL" id="BMZQ01000001">
    <property type="protein sequence ID" value="GHD06904.1"/>
    <property type="molecule type" value="Genomic_DNA"/>
</dbReference>
<protein>
    <submittedName>
        <fullName evidence="4">Peptidoglycan-binding protein LysM</fullName>
    </submittedName>
</protein>
<feature type="domain" description="LysM" evidence="3">
    <location>
        <begin position="434"/>
        <end position="483"/>
    </location>
</feature>
<evidence type="ECO:0000256" key="1">
    <source>
        <dbReference type="SAM" id="MobiDB-lite"/>
    </source>
</evidence>
<proteinExistence type="predicted"/>
<dbReference type="AlphaFoldDB" id="A0A8J3DRX7"/>